<proteinExistence type="inferred from homology"/>
<dbReference type="EMBL" id="JBAMMX010000015">
    <property type="protein sequence ID" value="KAK6925576.1"/>
    <property type="molecule type" value="Genomic_DNA"/>
</dbReference>
<dbReference type="InterPro" id="IPR027417">
    <property type="entry name" value="P-loop_NTPase"/>
</dbReference>
<dbReference type="InterPro" id="IPR052215">
    <property type="entry name" value="Plant_ABCG"/>
</dbReference>
<gene>
    <name evidence="4" type="ORF">RJ641_007295</name>
</gene>
<evidence type="ECO:0000313" key="4">
    <source>
        <dbReference type="EMBL" id="KAK6925576.1"/>
    </source>
</evidence>
<dbReference type="Gene3D" id="3.40.50.300">
    <property type="entry name" value="P-loop containing nucleotide triphosphate hydrolases"/>
    <property type="match status" value="1"/>
</dbReference>
<keyword evidence="5" id="KW-1185">Reference proteome</keyword>
<dbReference type="PANTHER" id="PTHR48042:SF15">
    <property type="entry name" value="ABC TRANSPORTER G FAMILY MEMBER 13"/>
    <property type="match status" value="1"/>
</dbReference>
<dbReference type="SUPFAM" id="SSF52540">
    <property type="entry name" value="P-loop containing nucleoside triphosphate hydrolases"/>
    <property type="match status" value="1"/>
</dbReference>
<dbReference type="AlphaFoldDB" id="A0AAN8Z5H1"/>
<evidence type="ECO:0000256" key="3">
    <source>
        <dbReference type="SAM" id="MobiDB-lite"/>
    </source>
</evidence>
<comment type="caution">
    <text evidence="4">The sequence shown here is derived from an EMBL/GenBank/DDBJ whole genome shotgun (WGS) entry which is preliminary data.</text>
</comment>
<accession>A0AAN8Z5H1</accession>
<name>A0AAN8Z5H1_9MAGN</name>
<organism evidence="4 5">
    <name type="scientific">Dillenia turbinata</name>
    <dbReference type="NCBI Taxonomy" id="194707"/>
    <lineage>
        <taxon>Eukaryota</taxon>
        <taxon>Viridiplantae</taxon>
        <taxon>Streptophyta</taxon>
        <taxon>Embryophyta</taxon>
        <taxon>Tracheophyta</taxon>
        <taxon>Spermatophyta</taxon>
        <taxon>Magnoliopsida</taxon>
        <taxon>eudicotyledons</taxon>
        <taxon>Gunneridae</taxon>
        <taxon>Pentapetalae</taxon>
        <taxon>Dilleniales</taxon>
        <taxon>Dilleniaceae</taxon>
        <taxon>Dillenia</taxon>
    </lineage>
</organism>
<feature type="compositionally biased region" description="Basic and acidic residues" evidence="3">
    <location>
        <begin position="20"/>
        <end position="29"/>
    </location>
</feature>
<protein>
    <submittedName>
        <fullName evidence="4">Uncharacterized protein</fullName>
    </submittedName>
</protein>
<evidence type="ECO:0000256" key="1">
    <source>
        <dbReference type="ARBA" id="ARBA00005814"/>
    </source>
</evidence>
<dbReference type="Proteomes" id="UP001370490">
    <property type="component" value="Unassembled WGS sequence"/>
</dbReference>
<reference evidence="4 5" key="1">
    <citation type="submission" date="2023-12" db="EMBL/GenBank/DDBJ databases">
        <title>A high-quality genome assembly for Dillenia turbinata (Dilleniales).</title>
        <authorList>
            <person name="Chanderbali A."/>
        </authorList>
    </citation>
    <scope>NUCLEOTIDE SEQUENCE [LARGE SCALE GENOMIC DNA]</scope>
    <source>
        <strain evidence="4">LSX21</strain>
        <tissue evidence="4">Leaf</tissue>
    </source>
</reference>
<keyword evidence="2" id="KW-0813">Transport</keyword>
<comment type="similarity">
    <text evidence="1">Belongs to the ABC transporter superfamily. ABCG family. Eye pigment precursor importer (TC 3.A.1.204) subfamily.</text>
</comment>
<evidence type="ECO:0000313" key="5">
    <source>
        <dbReference type="Proteomes" id="UP001370490"/>
    </source>
</evidence>
<sequence>MDLEEVPNGSGGDVPVAVAVDEKSDGSGGEKRMGMYLVWQELTVVLSNIGKNGEARRLLDGLNGFSEPGRIMAIMGPSGSGKLGKVFNEKNVLIY</sequence>
<feature type="region of interest" description="Disordered" evidence="3">
    <location>
        <begin position="1"/>
        <end position="29"/>
    </location>
</feature>
<evidence type="ECO:0000256" key="2">
    <source>
        <dbReference type="ARBA" id="ARBA00022448"/>
    </source>
</evidence>
<dbReference type="PANTHER" id="PTHR48042">
    <property type="entry name" value="ABC TRANSPORTER G FAMILY MEMBER 11"/>
    <property type="match status" value="1"/>
</dbReference>